<accession>A0A1V0P3T3</accession>
<feature type="region of interest" description="Disordered" evidence="1">
    <location>
        <begin position="1"/>
        <end position="24"/>
    </location>
</feature>
<protein>
    <submittedName>
        <fullName evidence="2">Uncharacterized protein</fullName>
    </submittedName>
</protein>
<dbReference type="RefSeq" id="WP_081213651.1">
    <property type="nucleotide sequence ID" value="NZ_CP015902.2"/>
</dbReference>
<evidence type="ECO:0000256" key="1">
    <source>
        <dbReference type="SAM" id="MobiDB-lite"/>
    </source>
</evidence>
<reference evidence="2 3" key="1">
    <citation type="journal article" date="2017" name="BMC Genomics">
        <title>Comparative and functional genomics of the Lactococcus lactis taxon; insights into evolution and niche adaptation.</title>
        <authorList>
            <person name="Kelleher P."/>
            <person name="Bottacini F."/>
            <person name="Mahony J."/>
            <person name="Kilcawley K.N."/>
            <person name="van Sinderen D."/>
        </authorList>
    </citation>
    <scope>NUCLEOTIDE SEQUENCE [LARGE SCALE GENOMIC DNA]</scope>
    <source>
        <strain evidence="2 3">UC06</strain>
    </source>
</reference>
<evidence type="ECO:0000313" key="3">
    <source>
        <dbReference type="Proteomes" id="UP000192095"/>
    </source>
</evidence>
<dbReference type="Proteomes" id="UP000192095">
    <property type="component" value="Chromosome"/>
</dbReference>
<name>A0A1V0P3T3_LACLL</name>
<proteinExistence type="predicted"/>
<sequence>MGKKNKKIPRPGKNREKSNRVPEPKVNQENEIVFDFSYDKWLKSFNFKDFTTYLKDTGEYAEQITYILSTLIPKISKDLKLGSNLSEFKHCHEVKSKYAVSVYSAAISKIHNVSEDDLNLWQLGINGSTRLICHLSGKKFIPLLVDYHHLGYPSKDHNGKDTSSYNFCPYDSFVLKQ</sequence>
<feature type="compositionally biased region" description="Basic and acidic residues" evidence="1">
    <location>
        <begin position="13"/>
        <end position="24"/>
    </location>
</feature>
<dbReference type="EMBL" id="CP015902">
    <property type="protein sequence ID" value="ARE21431.1"/>
    <property type="molecule type" value="Genomic_DNA"/>
</dbReference>
<dbReference type="AlphaFoldDB" id="A0A1V0P3T3"/>
<evidence type="ECO:0000313" key="2">
    <source>
        <dbReference type="EMBL" id="ARE21431.1"/>
    </source>
</evidence>
<feature type="compositionally biased region" description="Basic residues" evidence="1">
    <location>
        <begin position="1"/>
        <end position="12"/>
    </location>
</feature>
<organism evidence="2 3">
    <name type="scientific">Lactococcus lactis subsp. lactis</name>
    <name type="common">Streptococcus lactis</name>
    <dbReference type="NCBI Taxonomy" id="1360"/>
    <lineage>
        <taxon>Bacteria</taxon>
        <taxon>Bacillati</taxon>
        <taxon>Bacillota</taxon>
        <taxon>Bacilli</taxon>
        <taxon>Lactobacillales</taxon>
        <taxon>Streptococcaceae</taxon>
        <taxon>Lactococcus</taxon>
    </lineage>
</organism>
<gene>
    <name evidence="2" type="ORF">LLUC06_1889</name>
</gene>